<dbReference type="OMA" id="KIFWTHI"/>
<dbReference type="PANTHER" id="PTHR10380">
    <property type="entry name" value="CUTICLE PROTEIN"/>
    <property type="match status" value="1"/>
</dbReference>
<dbReference type="Pfam" id="PF00379">
    <property type="entry name" value="Chitin_bind_4"/>
    <property type="match status" value="1"/>
</dbReference>
<gene>
    <name evidence="5" type="ORF">HERILL_LOCUS6150</name>
</gene>
<dbReference type="Proteomes" id="UP000594454">
    <property type="component" value="Chromosome 2"/>
</dbReference>
<feature type="compositionally biased region" description="Basic and acidic residues" evidence="3">
    <location>
        <begin position="219"/>
        <end position="231"/>
    </location>
</feature>
<evidence type="ECO:0000256" key="3">
    <source>
        <dbReference type="SAM" id="MobiDB-lite"/>
    </source>
</evidence>
<keyword evidence="6" id="KW-1185">Reference proteome</keyword>
<sequence length="331" mass="35825">MRSVIIFVIVAFLSASYAEETTVEPMVEKTTDAPSLAEEPLITTLLAKTTVPTTIATSPPPTTTTASPSTTTPAPTTTTPTPTTPAPSPTTPEPSPTTPTPSPTPSPTTTTPAPTTTTPVPTTVQRRVTTRAPVSTTPVTTSAPSRSRSRSRVLKTQESDESYRQLIPIKVLAAGNSESQPKEKEVTSAEPRQINIIRSGSTPPSRRSQPSGTPSTKTESGKVAEKVDKSQRRGKVHYPTGRELGLDNPPVHYQSKYELDKYKFSYETKDGQTRAENGIFENMGTDDQNYVVKGSYSYFDADGIEFIVNYTADRKGYHPVITVKNPHRGEN</sequence>
<evidence type="ECO:0000256" key="2">
    <source>
        <dbReference type="PROSITE-ProRule" id="PRU00497"/>
    </source>
</evidence>
<feature type="chain" id="PRO_5031179272" evidence="4">
    <location>
        <begin position="19"/>
        <end position="331"/>
    </location>
</feature>
<evidence type="ECO:0000313" key="5">
    <source>
        <dbReference type="EMBL" id="CAD7083174.1"/>
    </source>
</evidence>
<evidence type="ECO:0000256" key="4">
    <source>
        <dbReference type="SAM" id="SignalP"/>
    </source>
</evidence>
<dbReference type="PROSITE" id="PS00233">
    <property type="entry name" value="CHIT_BIND_RR_1"/>
    <property type="match status" value="1"/>
</dbReference>
<dbReference type="InterPro" id="IPR031311">
    <property type="entry name" value="CHIT_BIND_RR_consensus"/>
</dbReference>
<feature type="region of interest" description="Disordered" evidence="3">
    <location>
        <begin position="49"/>
        <end position="161"/>
    </location>
</feature>
<feature type="region of interest" description="Disordered" evidence="3">
    <location>
        <begin position="174"/>
        <end position="251"/>
    </location>
</feature>
<dbReference type="InterPro" id="IPR050468">
    <property type="entry name" value="Cuticle_Struct_Prot"/>
</dbReference>
<feature type="signal peptide" evidence="4">
    <location>
        <begin position="1"/>
        <end position="18"/>
    </location>
</feature>
<feature type="compositionally biased region" description="Low complexity" evidence="3">
    <location>
        <begin position="107"/>
        <end position="146"/>
    </location>
</feature>
<dbReference type="PRINTS" id="PR01217">
    <property type="entry name" value="PRICHEXTENSN"/>
</dbReference>
<dbReference type="AlphaFoldDB" id="A0A7R8YUV5"/>
<protein>
    <submittedName>
        <fullName evidence="5">Uncharacterized protein</fullName>
    </submittedName>
</protein>
<feature type="compositionally biased region" description="Polar residues" evidence="3">
    <location>
        <begin position="196"/>
        <end position="218"/>
    </location>
</feature>
<dbReference type="PANTHER" id="PTHR10380:SF173">
    <property type="entry name" value="CUTICULAR PROTEIN 47EF, ISOFORM C-RELATED"/>
    <property type="match status" value="1"/>
</dbReference>
<dbReference type="InParanoid" id="A0A7R8YUV5"/>
<organism evidence="5 6">
    <name type="scientific">Hermetia illucens</name>
    <name type="common">Black soldier fly</name>
    <dbReference type="NCBI Taxonomy" id="343691"/>
    <lineage>
        <taxon>Eukaryota</taxon>
        <taxon>Metazoa</taxon>
        <taxon>Ecdysozoa</taxon>
        <taxon>Arthropoda</taxon>
        <taxon>Hexapoda</taxon>
        <taxon>Insecta</taxon>
        <taxon>Pterygota</taxon>
        <taxon>Neoptera</taxon>
        <taxon>Endopterygota</taxon>
        <taxon>Diptera</taxon>
        <taxon>Brachycera</taxon>
        <taxon>Stratiomyomorpha</taxon>
        <taxon>Stratiomyidae</taxon>
        <taxon>Hermetiinae</taxon>
        <taxon>Hermetia</taxon>
    </lineage>
</organism>
<evidence type="ECO:0000313" key="6">
    <source>
        <dbReference type="Proteomes" id="UP000594454"/>
    </source>
</evidence>
<dbReference type="InterPro" id="IPR000618">
    <property type="entry name" value="Insect_cuticle"/>
</dbReference>
<name>A0A7R8YUV5_HERIL</name>
<dbReference type="GO" id="GO:0008010">
    <property type="term" value="F:structural constituent of chitin-based larval cuticle"/>
    <property type="evidence" value="ECO:0007669"/>
    <property type="project" value="TreeGrafter"/>
</dbReference>
<dbReference type="OrthoDB" id="8123782at2759"/>
<dbReference type="GO" id="GO:0062129">
    <property type="term" value="C:chitin-based extracellular matrix"/>
    <property type="evidence" value="ECO:0007669"/>
    <property type="project" value="TreeGrafter"/>
</dbReference>
<feature type="compositionally biased region" description="Low complexity" evidence="3">
    <location>
        <begin position="49"/>
        <end position="81"/>
    </location>
</feature>
<feature type="compositionally biased region" description="Pro residues" evidence="3">
    <location>
        <begin position="82"/>
        <end position="106"/>
    </location>
</feature>
<accession>A0A7R8YUV5</accession>
<dbReference type="PROSITE" id="PS51155">
    <property type="entry name" value="CHIT_BIND_RR_2"/>
    <property type="match status" value="1"/>
</dbReference>
<dbReference type="EMBL" id="LR899010">
    <property type="protein sequence ID" value="CAD7083174.1"/>
    <property type="molecule type" value="Genomic_DNA"/>
</dbReference>
<keyword evidence="4" id="KW-0732">Signal</keyword>
<proteinExistence type="predicted"/>
<keyword evidence="1 2" id="KW-0193">Cuticle</keyword>
<evidence type="ECO:0000256" key="1">
    <source>
        <dbReference type="ARBA" id="ARBA00022460"/>
    </source>
</evidence>
<reference evidence="5 6" key="1">
    <citation type="submission" date="2020-11" db="EMBL/GenBank/DDBJ databases">
        <authorList>
            <person name="Wallbank WR R."/>
            <person name="Pardo Diaz C."/>
            <person name="Kozak K."/>
            <person name="Martin S."/>
            <person name="Jiggins C."/>
            <person name="Moest M."/>
            <person name="Warren A I."/>
            <person name="Generalovic N T."/>
            <person name="Byers J.R.P. K."/>
            <person name="Montejo-Kovacevich G."/>
            <person name="Yen C E."/>
        </authorList>
    </citation>
    <scope>NUCLEOTIDE SEQUENCE [LARGE SCALE GENOMIC DNA]</scope>
</reference>